<proteinExistence type="predicted"/>
<evidence type="ECO:0000313" key="2">
    <source>
        <dbReference type="Proteomes" id="UP000323506"/>
    </source>
</evidence>
<reference evidence="1 2" key="1">
    <citation type="submission" date="2019-06" db="EMBL/GenBank/DDBJ databases">
        <title>WGS assembly of Gossypium darwinii.</title>
        <authorList>
            <person name="Chen Z.J."/>
            <person name="Sreedasyam A."/>
            <person name="Ando A."/>
            <person name="Song Q."/>
            <person name="De L."/>
            <person name="Hulse-Kemp A."/>
            <person name="Ding M."/>
            <person name="Ye W."/>
            <person name="Kirkbride R."/>
            <person name="Jenkins J."/>
            <person name="Plott C."/>
            <person name="Lovell J."/>
            <person name="Lin Y.-M."/>
            <person name="Vaughn R."/>
            <person name="Liu B."/>
            <person name="Li W."/>
            <person name="Simpson S."/>
            <person name="Scheffler B."/>
            <person name="Saski C."/>
            <person name="Grover C."/>
            <person name="Hu G."/>
            <person name="Conover J."/>
            <person name="Carlson J."/>
            <person name="Shu S."/>
            <person name="Boston L."/>
            <person name="Williams M."/>
            <person name="Peterson D."/>
            <person name="Mcgee K."/>
            <person name="Jones D."/>
            <person name="Wendel J."/>
            <person name="Stelly D."/>
            <person name="Grimwood J."/>
            <person name="Schmutz J."/>
        </authorList>
    </citation>
    <scope>NUCLEOTIDE SEQUENCE [LARGE SCALE GENOMIC DNA]</scope>
    <source>
        <strain evidence="1">1808015.09</strain>
    </source>
</reference>
<accession>A0A5D2F5K5</accession>
<protein>
    <submittedName>
        <fullName evidence="1">Uncharacterized protein</fullName>
    </submittedName>
</protein>
<evidence type="ECO:0000313" key="1">
    <source>
        <dbReference type="EMBL" id="TYH01367.1"/>
    </source>
</evidence>
<organism evidence="1 2">
    <name type="scientific">Gossypium darwinii</name>
    <name type="common">Darwin's cotton</name>
    <name type="synonym">Gossypium barbadense var. darwinii</name>
    <dbReference type="NCBI Taxonomy" id="34276"/>
    <lineage>
        <taxon>Eukaryota</taxon>
        <taxon>Viridiplantae</taxon>
        <taxon>Streptophyta</taxon>
        <taxon>Embryophyta</taxon>
        <taxon>Tracheophyta</taxon>
        <taxon>Spermatophyta</taxon>
        <taxon>Magnoliopsida</taxon>
        <taxon>eudicotyledons</taxon>
        <taxon>Gunneridae</taxon>
        <taxon>Pentapetalae</taxon>
        <taxon>rosids</taxon>
        <taxon>malvids</taxon>
        <taxon>Malvales</taxon>
        <taxon>Malvaceae</taxon>
        <taxon>Malvoideae</taxon>
        <taxon>Gossypium</taxon>
    </lineage>
</organism>
<keyword evidence="2" id="KW-1185">Reference proteome</keyword>
<gene>
    <name evidence="1" type="ORF">ES288_A09G052700v1</name>
</gene>
<dbReference type="Proteomes" id="UP000323506">
    <property type="component" value="Chromosome A09"/>
</dbReference>
<dbReference type="EMBL" id="CM017696">
    <property type="protein sequence ID" value="TYH01367.1"/>
    <property type="molecule type" value="Genomic_DNA"/>
</dbReference>
<dbReference type="AlphaFoldDB" id="A0A5D2F5K5"/>
<sequence length="88" mass="9908">MVSFSFLTLYPLALPDSYLFPYFAQFNKFPASLILPQNPHHLLLKTPTGPPTHRRVLSSLLCRRRILPLLPQAIGALSIDKSCKEADC</sequence>
<name>A0A5D2F5K5_GOSDA</name>